<comment type="caution">
    <text evidence="9">The sequence shown here is derived from an EMBL/GenBank/DDBJ whole genome shotgun (WGS) entry which is preliminary data.</text>
</comment>
<feature type="chain" id="PRO_5002487924" description="TolC family type I secretion outer membrane protein" evidence="8">
    <location>
        <begin position="22"/>
        <end position="430"/>
    </location>
</feature>
<dbReference type="PATRIC" id="fig|1203610.3.peg.4840"/>
<comment type="similarity">
    <text evidence="2">Belongs to the outer membrane factor (OMF) (TC 1.B.17) family.</text>
</comment>
<evidence type="ECO:0000313" key="10">
    <source>
        <dbReference type="Proteomes" id="UP000033035"/>
    </source>
</evidence>
<dbReference type="GO" id="GO:0009279">
    <property type="term" value="C:cell outer membrane"/>
    <property type="evidence" value="ECO:0007669"/>
    <property type="project" value="UniProtKB-SubCell"/>
</dbReference>
<evidence type="ECO:0000256" key="6">
    <source>
        <dbReference type="ARBA" id="ARBA00023136"/>
    </source>
</evidence>
<dbReference type="HOGENOM" id="CLU_637521_0_0_10"/>
<evidence type="ECO:0000256" key="4">
    <source>
        <dbReference type="ARBA" id="ARBA00022452"/>
    </source>
</evidence>
<dbReference type="InterPro" id="IPR051906">
    <property type="entry name" value="TolC-like"/>
</dbReference>
<evidence type="ECO:0008006" key="11">
    <source>
        <dbReference type="Google" id="ProtNLM"/>
    </source>
</evidence>
<dbReference type="GO" id="GO:1990281">
    <property type="term" value="C:efflux pump complex"/>
    <property type="evidence" value="ECO:0007669"/>
    <property type="project" value="TreeGrafter"/>
</dbReference>
<keyword evidence="5" id="KW-0812">Transmembrane</keyword>
<dbReference type="Pfam" id="PF02321">
    <property type="entry name" value="OEP"/>
    <property type="match status" value="1"/>
</dbReference>
<evidence type="ECO:0000256" key="1">
    <source>
        <dbReference type="ARBA" id="ARBA00004442"/>
    </source>
</evidence>
<dbReference type="SUPFAM" id="SSF56954">
    <property type="entry name" value="Outer membrane efflux proteins (OEP)"/>
    <property type="match status" value="1"/>
</dbReference>
<keyword evidence="4" id="KW-1134">Transmembrane beta strand</keyword>
<keyword evidence="7" id="KW-0998">Cell outer membrane</keyword>
<dbReference type="RefSeq" id="WP_028727374.1">
    <property type="nucleotide sequence ID" value="NZ_AUAE01000013.1"/>
</dbReference>
<name>A0A0F5IRT3_9BACT</name>
<sequence length="430" mass="48576">MKRICVILFLCLPLLSGIVQGQETITLAQCYEWAHANYPQIRQYGLIGQTEQYNLSNAAKGWLPQLTVNAKATYQSEVTKLPFDTEKLSAVLPGLEIPTLSKDQYQVVAEVNQNIWDGGTIHTTRQLTKAQAAADREQLESDLYALNDRVNQLYFGCLLQEELIRQNGLLQKELQINIDRITAMMENGVANQSDRESMEVELLNARQKEIELKASRVAFSRMLSALIGKPYDKDRILEIPAVPGNPLSAEINRPELKALDAKSHLLDIQNKQITSGLMPRIGAFVQGGYGRPGLNMLEDSFNPYYVAGVRLSWNMGKLYTLKNDRRKVSTNMQQIEVQRETFLFNTSLQLMQQNTEIQKIADLMKADDEIIRLRTSIKNAAEVKLANGVISVTDLIREINSEDLAKQAAAAHRIQHLNAVYNYMYTTNNE</sequence>
<reference evidence="9 10" key="1">
    <citation type="submission" date="2013-04" db="EMBL/GenBank/DDBJ databases">
        <title>The Genome Sequence of Parabacteroides gordonii DSM 23371.</title>
        <authorList>
            <consortium name="The Broad Institute Genomics Platform"/>
            <person name="Earl A."/>
            <person name="Ward D."/>
            <person name="Feldgarden M."/>
            <person name="Gevers D."/>
            <person name="Martens E."/>
            <person name="Sakamoto M."/>
            <person name="Benno Y."/>
            <person name="Suzuki N."/>
            <person name="Matsunaga N."/>
            <person name="Koshihara K."/>
            <person name="Seki M."/>
            <person name="Komiya H."/>
            <person name="Walker B."/>
            <person name="Young S."/>
            <person name="Zeng Q."/>
            <person name="Gargeya S."/>
            <person name="Fitzgerald M."/>
            <person name="Haas B."/>
            <person name="Abouelleil A."/>
            <person name="Allen A.W."/>
            <person name="Alvarado L."/>
            <person name="Arachchi H.M."/>
            <person name="Berlin A.M."/>
            <person name="Chapman S.B."/>
            <person name="Gainer-Dewar J."/>
            <person name="Goldberg J."/>
            <person name="Griggs A."/>
            <person name="Gujja S."/>
            <person name="Hansen M."/>
            <person name="Howarth C."/>
            <person name="Imamovic A."/>
            <person name="Ireland A."/>
            <person name="Larimer J."/>
            <person name="McCowan C."/>
            <person name="Murphy C."/>
            <person name="Pearson M."/>
            <person name="Poon T.W."/>
            <person name="Priest M."/>
            <person name="Roberts A."/>
            <person name="Saif S."/>
            <person name="Shea T."/>
            <person name="Sisk P."/>
            <person name="Sykes S."/>
            <person name="Wortman J."/>
            <person name="Nusbaum C."/>
            <person name="Birren B."/>
        </authorList>
    </citation>
    <scope>NUCLEOTIDE SEQUENCE [LARGE SCALE GENOMIC DNA]</scope>
    <source>
        <strain evidence="9 10">MS-1</strain>
    </source>
</reference>
<evidence type="ECO:0000313" key="9">
    <source>
        <dbReference type="EMBL" id="KKB48284.1"/>
    </source>
</evidence>
<dbReference type="AlphaFoldDB" id="A0A0F5IRT3"/>
<evidence type="ECO:0000256" key="2">
    <source>
        <dbReference type="ARBA" id="ARBA00007613"/>
    </source>
</evidence>
<dbReference type="EMBL" id="AQHW01000027">
    <property type="protein sequence ID" value="KKB48284.1"/>
    <property type="molecule type" value="Genomic_DNA"/>
</dbReference>
<dbReference type="Gene3D" id="1.20.1600.10">
    <property type="entry name" value="Outer membrane efflux proteins (OEP)"/>
    <property type="match status" value="1"/>
</dbReference>
<dbReference type="InterPro" id="IPR003423">
    <property type="entry name" value="OMP_efflux"/>
</dbReference>
<dbReference type="GO" id="GO:0015562">
    <property type="term" value="F:efflux transmembrane transporter activity"/>
    <property type="evidence" value="ECO:0007669"/>
    <property type="project" value="InterPro"/>
</dbReference>
<evidence type="ECO:0000256" key="8">
    <source>
        <dbReference type="SAM" id="SignalP"/>
    </source>
</evidence>
<dbReference type="Proteomes" id="UP000033035">
    <property type="component" value="Unassembled WGS sequence"/>
</dbReference>
<dbReference type="GO" id="GO:0015288">
    <property type="term" value="F:porin activity"/>
    <property type="evidence" value="ECO:0007669"/>
    <property type="project" value="TreeGrafter"/>
</dbReference>
<keyword evidence="3" id="KW-0813">Transport</keyword>
<feature type="signal peptide" evidence="8">
    <location>
        <begin position="1"/>
        <end position="21"/>
    </location>
</feature>
<accession>A0A0F5IRT3</accession>
<organism evidence="9 10">
    <name type="scientific">Parabacteroides gordonii MS-1 = DSM 23371</name>
    <dbReference type="NCBI Taxonomy" id="1203610"/>
    <lineage>
        <taxon>Bacteria</taxon>
        <taxon>Pseudomonadati</taxon>
        <taxon>Bacteroidota</taxon>
        <taxon>Bacteroidia</taxon>
        <taxon>Bacteroidales</taxon>
        <taxon>Tannerellaceae</taxon>
        <taxon>Parabacteroides</taxon>
    </lineage>
</organism>
<proteinExistence type="inferred from homology"/>
<evidence type="ECO:0000256" key="3">
    <source>
        <dbReference type="ARBA" id="ARBA00022448"/>
    </source>
</evidence>
<evidence type="ECO:0000256" key="7">
    <source>
        <dbReference type="ARBA" id="ARBA00023237"/>
    </source>
</evidence>
<keyword evidence="8" id="KW-0732">Signal</keyword>
<gene>
    <name evidence="9" type="ORF">HMPREF1536_04748</name>
</gene>
<protein>
    <recommendedName>
        <fullName evidence="11">TolC family type I secretion outer membrane protein</fullName>
    </recommendedName>
</protein>
<dbReference type="PANTHER" id="PTHR30026:SF20">
    <property type="entry name" value="OUTER MEMBRANE PROTEIN TOLC"/>
    <property type="match status" value="1"/>
</dbReference>
<keyword evidence="6" id="KW-0472">Membrane</keyword>
<dbReference type="PANTHER" id="PTHR30026">
    <property type="entry name" value="OUTER MEMBRANE PROTEIN TOLC"/>
    <property type="match status" value="1"/>
</dbReference>
<keyword evidence="10" id="KW-1185">Reference proteome</keyword>
<dbReference type="STRING" id="1203610.HMPREF1536_04748"/>
<evidence type="ECO:0000256" key="5">
    <source>
        <dbReference type="ARBA" id="ARBA00022692"/>
    </source>
</evidence>
<comment type="subcellular location">
    <subcellularLocation>
        <location evidence="1">Cell outer membrane</location>
    </subcellularLocation>
</comment>